<dbReference type="PROSITE" id="PS51384">
    <property type="entry name" value="FAD_FR"/>
    <property type="match status" value="1"/>
</dbReference>
<dbReference type="SUPFAM" id="SSF63380">
    <property type="entry name" value="Riboflavin synthase domain-like"/>
    <property type="match status" value="1"/>
</dbReference>
<name>A0ABP8DYM2_9MICO</name>
<gene>
    <name evidence="2" type="ORF">GCM10022256_07000</name>
</gene>
<dbReference type="EMBL" id="BAABAU010000001">
    <property type="protein sequence ID" value="GAA4265088.1"/>
    <property type="molecule type" value="Genomic_DNA"/>
</dbReference>
<dbReference type="Gene3D" id="3.40.50.80">
    <property type="entry name" value="Nucleotide-binding domain of ferredoxin-NADP reductase (FNR) module"/>
    <property type="match status" value="1"/>
</dbReference>
<dbReference type="InterPro" id="IPR017927">
    <property type="entry name" value="FAD-bd_FR_type"/>
</dbReference>
<accession>A0ABP8DYM2</accession>
<dbReference type="InterPro" id="IPR039261">
    <property type="entry name" value="FNR_nucleotide-bd"/>
</dbReference>
<dbReference type="RefSeq" id="WP_344793640.1">
    <property type="nucleotide sequence ID" value="NZ_BAABAU010000001.1"/>
</dbReference>
<dbReference type="InterPro" id="IPR007037">
    <property type="entry name" value="SIP_rossman_dom"/>
</dbReference>
<sequence length="307" mass="33265">MLTSTRTPLAPGIFPVTVSRIDVLSPGFVRVTFEGSELAHFGDAGLDQRLKVVLPHPDHGLERFPVTSDWWSAWRRQSNAERNVFRTFTARAIRPREREVDIDFVAHGDAGPASAWVSSAEVGDELILVGPDVRGGALGGGIEWNPAGAATVLLAGDETAVPAVSAILAQLESSAVGCVFLEVPTPDDVLDVIAPEGVHVHWLPRSTRQAPHGELLIEAVRDWTARFVTAEHHGVPSDPASLVDVDIDHDILWEVPEGGRLAGEFYAWLAGEAGAIKTLRRFLVGDLGIDRQQVAFMGYWRLGKAEN</sequence>
<dbReference type="InterPro" id="IPR017938">
    <property type="entry name" value="Riboflavin_synthase-like_b-brl"/>
</dbReference>
<proteinExistence type="predicted"/>
<dbReference type="Pfam" id="PF08021">
    <property type="entry name" value="FAD_binding_9"/>
    <property type="match status" value="1"/>
</dbReference>
<dbReference type="Pfam" id="PF04954">
    <property type="entry name" value="SIP"/>
    <property type="match status" value="1"/>
</dbReference>
<dbReference type="CDD" id="cd06193">
    <property type="entry name" value="siderophore_interacting"/>
    <property type="match status" value="1"/>
</dbReference>
<organism evidence="2 3">
    <name type="scientific">Frondihabitans peucedani</name>
    <dbReference type="NCBI Taxonomy" id="598626"/>
    <lineage>
        <taxon>Bacteria</taxon>
        <taxon>Bacillati</taxon>
        <taxon>Actinomycetota</taxon>
        <taxon>Actinomycetes</taxon>
        <taxon>Micrococcales</taxon>
        <taxon>Microbacteriaceae</taxon>
        <taxon>Frondihabitans</taxon>
    </lineage>
</organism>
<protein>
    <recommendedName>
        <fullName evidence="1">FAD-binding FR-type domain-containing protein</fullName>
    </recommendedName>
</protein>
<dbReference type="Proteomes" id="UP001501594">
    <property type="component" value="Unassembled WGS sequence"/>
</dbReference>
<keyword evidence="3" id="KW-1185">Reference proteome</keyword>
<comment type="caution">
    <text evidence="2">The sequence shown here is derived from an EMBL/GenBank/DDBJ whole genome shotgun (WGS) entry which is preliminary data.</text>
</comment>
<dbReference type="InterPro" id="IPR013113">
    <property type="entry name" value="SIP_FAD-bd"/>
</dbReference>
<dbReference type="PANTHER" id="PTHR30157:SF0">
    <property type="entry name" value="NADPH-DEPENDENT FERRIC-CHELATE REDUCTASE"/>
    <property type="match status" value="1"/>
</dbReference>
<dbReference type="Gene3D" id="2.40.30.10">
    <property type="entry name" value="Translation factors"/>
    <property type="match status" value="1"/>
</dbReference>
<reference evidence="3" key="1">
    <citation type="journal article" date="2019" name="Int. J. Syst. Evol. Microbiol.">
        <title>The Global Catalogue of Microorganisms (GCM) 10K type strain sequencing project: providing services to taxonomists for standard genome sequencing and annotation.</title>
        <authorList>
            <consortium name="The Broad Institute Genomics Platform"/>
            <consortium name="The Broad Institute Genome Sequencing Center for Infectious Disease"/>
            <person name="Wu L."/>
            <person name="Ma J."/>
        </authorList>
    </citation>
    <scope>NUCLEOTIDE SEQUENCE [LARGE SCALE GENOMIC DNA]</scope>
    <source>
        <strain evidence="3">JCM 17442</strain>
    </source>
</reference>
<dbReference type="InterPro" id="IPR039374">
    <property type="entry name" value="SIP_fam"/>
</dbReference>
<dbReference type="PANTHER" id="PTHR30157">
    <property type="entry name" value="FERRIC REDUCTASE, NADPH-DEPENDENT"/>
    <property type="match status" value="1"/>
</dbReference>
<evidence type="ECO:0000259" key="1">
    <source>
        <dbReference type="PROSITE" id="PS51384"/>
    </source>
</evidence>
<evidence type="ECO:0000313" key="2">
    <source>
        <dbReference type="EMBL" id="GAA4265088.1"/>
    </source>
</evidence>
<evidence type="ECO:0000313" key="3">
    <source>
        <dbReference type="Proteomes" id="UP001501594"/>
    </source>
</evidence>
<feature type="domain" description="FAD-binding FR-type" evidence="1">
    <location>
        <begin position="11"/>
        <end position="144"/>
    </location>
</feature>